<keyword evidence="4 14" id="KW-1134">Transmembrane beta strand</keyword>
<accession>A0ABW2IB63</accession>
<dbReference type="InterPro" id="IPR012910">
    <property type="entry name" value="Plug_dom"/>
</dbReference>
<feature type="short sequence motif" description="TonB C-terminal box" evidence="15">
    <location>
        <begin position="803"/>
        <end position="820"/>
    </location>
</feature>
<dbReference type="Pfam" id="PF07715">
    <property type="entry name" value="Plug"/>
    <property type="match status" value="1"/>
</dbReference>
<dbReference type="InterPro" id="IPR010105">
    <property type="entry name" value="TonB_sidphr_rcpt"/>
</dbReference>
<name>A0ABW2IB63_9BURK</name>
<proteinExistence type="inferred from homology"/>
<evidence type="ECO:0000256" key="14">
    <source>
        <dbReference type="PROSITE-ProRule" id="PRU01360"/>
    </source>
</evidence>
<evidence type="ECO:0000256" key="17">
    <source>
        <dbReference type="SAM" id="MobiDB-lite"/>
    </source>
</evidence>
<feature type="region of interest" description="Disordered" evidence="17">
    <location>
        <begin position="572"/>
        <end position="593"/>
    </location>
</feature>
<evidence type="ECO:0000256" key="1">
    <source>
        <dbReference type="ARBA" id="ARBA00004571"/>
    </source>
</evidence>
<evidence type="ECO:0000259" key="18">
    <source>
        <dbReference type="SMART" id="SM00965"/>
    </source>
</evidence>
<dbReference type="Gene3D" id="2.170.130.10">
    <property type="entry name" value="TonB-dependent receptor, plug domain"/>
    <property type="match status" value="1"/>
</dbReference>
<evidence type="ECO:0000256" key="12">
    <source>
        <dbReference type="ARBA" id="ARBA00023170"/>
    </source>
</evidence>
<keyword evidence="10 16" id="KW-0798">TonB box</keyword>
<keyword evidence="13 14" id="KW-0998">Cell outer membrane</keyword>
<keyword evidence="7" id="KW-0732">Signal</keyword>
<dbReference type="InterPro" id="IPR037066">
    <property type="entry name" value="Plug_dom_sf"/>
</dbReference>
<evidence type="ECO:0000256" key="13">
    <source>
        <dbReference type="ARBA" id="ARBA00023237"/>
    </source>
</evidence>
<evidence type="ECO:0000256" key="5">
    <source>
        <dbReference type="ARBA" id="ARBA00022496"/>
    </source>
</evidence>
<evidence type="ECO:0000256" key="2">
    <source>
        <dbReference type="ARBA" id="ARBA00009810"/>
    </source>
</evidence>
<comment type="subcellular location">
    <subcellularLocation>
        <location evidence="1 14">Cell outer membrane</location>
        <topology evidence="1 14">Multi-pass membrane protein</topology>
    </subcellularLocation>
</comment>
<evidence type="ECO:0000256" key="8">
    <source>
        <dbReference type="ARBA" id="ARBA00023004"/>
    </source>
</evidence>
<dbReference type="InterPro" id="IPR036942">
    <property type="entry name" value="Beta-barrel_TonB_sf"/>
</dbReference>
<dbReference type="EMBL" id="JBHTBU010000001">
    <property type="protein sequence ID" value="MFC7288299.1"/>
    <property type="molecule type" value="Genomic_DNA"/>
</dbReference>
<evidence type="ECO:0000256" key="4">
    <source>
        <dbReference type="ARBA" id="ARBA00022452"/>
    </source>
</evidence>
<evidence type="ECO:0000256" key="10">
    <source>
        <dbReference type="ARBA" id="ARBA00023077"/>
    </source>
</evidence>
<evidence type="ECO:0000256" key="7">
    <source>
        <dbReference type="ARBA" id="ARBA00022729"/>
    </source>
</evidence>
<dbReference type="Pfam" id="PF00593">
    <property type="entry name" value="TonB_dep_Rec_b-barrel"/>
    <property type="match status" value="1"/>
</dbReference>
<dbReference type="CDD" id="cd01347">
    <property type="entry name" value="ligand_gated_channel"/>
    <property type="match status" value="1"/>
</dbReference>
<keyword evidence="9" id="KW-0406">Ion transport</keyword>
<evidence type="ECO:0000256" key="6">
    <source>
        <dbReference type="ARBA" id="ARBA00022692"/>
    </source>
</evidence>
<keyword evidence="3 14" id="KW-0813">Transport</keyword>
<dbReference type="Proteomes" id="UP001596542">
    <property type="component" value="Unassembled WGS sequence"/>
</dbReference>
<sequence length="820" mass="88964">MKFATKSRHGTLYLAAPLKLQPLAHSVRLAVFRMAAVALALGTLAASTAALAQTAQASPASKRYNIPAGSLEAALTSFAKTSGVLLVYPPALVEGLNSPGLQGEFGINDGVARILQGSNLEIVNNGSGKYTLKKQTTPDSGLLPAVTVLAVNESYTQSLQGEGKAADGYRTRSVSSMGALGNMDLLDSPFSVNVVSQELIKNIQAQSPDDVYKISPSTLSQTPQGSGWAPMVKIRGFGSYDRAEDGLRRSYGFAVSMEDKERVEVLNGLSGFLFGAASPGGMVNYVNKRPTKDRLNSITVGNYGGSQNYIHGDFGGSFDADGKIGYRVNLVRQDGETAVDDQKIDRTLASVALDFNITNRFKVELGGSYSDYKMQAPTAYWFFEEGVPRIKAPDSSKNWSQPWIRDEMETRKLMAKATFEANEHLTLRVAYIREDQDRPKQDHTMNSVSSPTGYSQIRIHSGYSKTESESKQALADLSFATGSISHKVTLGYFGYTDSQWQTSYSPNTGWQGPYGFGTPTHVAQPVWPAVPPNSMYYASRTTNDNFMIGDLVKFNDQWSALVGVNRSTIKTIGREPDGSTNVEQPDYKRSRNSPSASLIFKPVPWLTTYATYIEGLEQGGTAPLTATNQLAIMPPMQSKQKEIGVKAELGGVLLSGALFDIEKANEFTDASGTYRQDGKQRNRGAEVSAFGKLTNAWSVVGGVTMLTAKVEGGEFDGGAPANVPKMLAKLYSEYALPWVTGLSVSGGVYHVGKQWSSETNTSRLPAYTTVDLGMRYVTQVSGRPLTLRLNVNNVADRDYWLNSYYLGTPRSVAFSAQMPF</sequence>
<evidence type="ECO:0000313" key="20">
    <source>
        <dbReference type="Proteomes" id="UP001596542"/>
    </source>
</evidence>
<keyword evidence="20" id="KW-1185">Reference proteome</keyword>
<evidence type="ECO:0000256" key="16">
    <source>
        <dbReference type="RuleBase" id="RU003357"/>
    </source>
</evidence>
<dbReference type="InterPro" id="IPR039426">
    <property type="entry name" value="TonB-dep_rcpt-like"/>
</dbReference>
<dbReference type="InterPro" id="IPR000531">
    <property type="entry name" value="Beta-barrel_TonB"/>
</dbReference>
<dbReference type="PANTHER" id="PTHR32552">
    <property type="entry name" value="FERRICHROME IRON RECEPTOR-RELATED"/>
    <property type="match status" value="1"/>
</dbReference>
<dbReference type="RefSeq" id="WP_382271648.1">
    <property type="nucleotide sequence ID" value="NZ_JBHTBU010000001.1"/>
</dbReference>
<dbReference type="InterPro" id="IPR010917">
    <property type="entry name" value="TonB_rcpt_CS"/>
</dbReference>
<dbReference type="PANTHER" id="PTHR32552:SF82">
    <property type="entry name" value="FCUA PROTEIN"/>
    <property type="match status" value="1"/>
</dbReference>
<evidence type="ECO:0000256" key="9">
    <source>
        <dbReference type="ARBA" id="ARBA00023065"/>
    </source>
</evidence>
<keyword evidence="5" id="KW-0410">Iron transport</keyword>
<dbReference type="Gene3D" id="2.40.170.20">
    <property type="entry name" value="TonB-dependent receptor, beta-barrel domain"/>
    <property type="match status" value="1"/>
</dbReference>
<keyword evidence="11 14" id="KW-0472">Membrane</keyword>
<gene>
    <name evidence="19" type="ORF">ACFQPC_09655</name>
</gene>
<keyword evidence="6 14" id="KW-0812">Transmembrane</keyword>
<dbReference type="PROSITE" id="PS52016">
    <property type="entry name" value="TONB_DEPENDENT_REC_3"/>
    <property type="match status" value="1"/>
</dbReference>
<protein>
    <submittedName>
        <fullName evidence="19">TonB-dependent siderophore receptor</fullName>
    </submittedName>
</protein>
<evidence type="ECO:0000313" key="19">
    <source>
        <dbReference type="EMBL" id="MFC7288299.1"/>
    </source>
</evidence>
<keyword evidence="12 19" id="KW-0675">Receptor</keyword>
<evidence type="ECO:0000256" key="3">
    <source>
        <dbReference type="ARBA" id="ARBA00022448"/>
    </source>
</evidence>
<dbReference type="NCBIfam" id="TIGR01783">
    <property type="entry name" value="TonB-siderophor"/>
    <property type="match status" value="1"/>
</dbReference>
<dbReference type="InterPro" id="IPR011662">
    <property type="entry name" value="Secretin/TonB_short_N"/>
</dbReference>
<evidence type="ECO:0000256" key="15">
    <source>
        <dbReference type="PROSITE-ProRule" id="PRU10144"/>
    </source>
</evidence>
<organism evidence="19 20">
    <name type="scientific">Herminiimonas glaciei</name>
    <dbReference type="NCBI Taxonomy" id="523788"/>
    <lineage>
        <taxon>Bacteria</taxon>
        <taxon>Pseudomonadati</taxon>
        <taxon>Pseudomonadota</taxon>
        <taxon>Betaproteobacteria</taxon>
        <taxon>Burkholderiales</taxon>
        <taxon>Oxalobacteraceae</taxon>
        <taxon>Herminiimonas</taxon>
    </lineage>
</organism>
<feature type="domain" description="Secretin/TonB short N-terminal" evidence="18">
    <location>
        <begin position="84"/>
        <end position="135"/>
    </location>
</feature>
<reference evidence="20" key="1">
    <citation type="journal article" date="2019" name="Int. J. Syst. Evol. Microbiol.">
        <title>The Global Catalogue of Microorganisms (GCM) 10K type strain sequencing project: providing services to taxonomists for standard genome sequencing and annotation.</title>
        <authorList>
            <consortium name="The Broad Institute Genomics Platform"/>
            <consortium name="The Broad Institute Genome Sequencing Center for Infectious Disease"/>
            <person name="Wu L."/>
            <person name="Ma J."/>
        </authorList>
    </citation>
    <scope>NUCLEOTIDE SEQUENCE [LARGE SCALE GENOMIC DNA]</scope>
    <source>
        <strain evidence="20">KACC 12508</strain>
    </source>
</reference>
<dbReference type="SUPFAM" id="SSF56935">
    <property type="entry name" value="Porins"/>
    <property type="match status" value="1"/>
</dbReference>
<dbReference type="Gene3D" id="3.55.50.30">
    <property type="match status" value="1"/>
</dbReference>
<comment type="caution">
    <text evidence="19">The sequence shown here is derived from an EMBL/GenBank/DDBJ whole genome shotgun (WGS) entry which is preliminary data.</text>
</comment>
<dbReference type="SMART" id="SM00965">
    <property type="entry name" value="STN"/>
    <property type="match status" value="1"/>
</dbReference>
<evidence type="ECO:0000256" key="11">
    <source>
        <dbReference type="ARBA" id="ARBA00023136"/>
    </source>
</evidence>
<dbReference type="PROSITE" id="PS01156">
    <property type="entry name" value="TONB_DEPENDENT_REC_2"/>
    <property type="match status" value="1"/>
</dbReference>
<keyword evidence="8" id="KW-0408">Iron</keyword>
<comment type="similarity">
    <text evidence="2 14 16">Belongs to the TonB-dependent receptor family.</text>
</comment>